<feature type="transmembrane region" description="Helical" evidence="1">
    <location>
        <begin position="105"/>
        <end position="125"/>
    </location>
</feature>
<feature type="transmembrane region" description="Helical" evidence="1">
    <location>
        <begin position="12"/>
        <end position="35"/>
    </location>
</feature>
<evidence type="ECO:0000313" key="2">
    <source>
        <dbReference type="EMBL" id="KAJ4836125.1"/>
    </source>
</evidence>
<dbReference type="OrthoDB" id="1744603at2759"/>
<accession>A0A9Q0FR38</accession>
<keyword evidence="3" id="KW-1185">Reference proteome</keyword>
<sequence>MGRFLSGFVLPMLLLTAALVNWSLMSMADLLAFLFVQYTAPKIGARSRRRSMASWYILCFSSLVIFSQAIFHIVCAIKGDQWSTADAQWAKLIGFLSSHSSRSTYATYFLVIQVLTVAVAAIEIYENRFYWDYPWLKKLYSYIRHIGLSLWVL</sequence>
<dbReference type="EMBL" id="JAKUCV010004225">
    <property type="protein sequence ID" value="KAJ4836125.1"/>
    <property type="molecule type" value="Genomic_DNA"/>
</dbReference>
<dbReference type="PANTHER" id="PTHR47049:SF2">
    <property type="entry name" value="PIEZO-TYPE MECHANOSENSITIVE ION CHANNEL HOMOLOG"/>
    <property type="match status" value="1"/>
</dbReference>
<reference evidence="2" key="1">
    <citation type="submission" date="2022-02" db="EMBL/GenBank/DDBJ databases">
        <authorList>
            <person name="Henning P.M."/>
            <person name="McCubbin A.G."/>
            <person name="Shore J.S."/>
        </authorList>
    </citation>
    <scope>NUCLEOTIDE SEQUENCE</scope>
    <source>
        <strain evidence="2">F60SS</strain>
        <tissue evidence="2">Leaves</tissue>
    </source>
</reference>
<dbReference type="InterPro" id="IPR027272">
    <property type="entry name" value="Piezo"/>
</dbReference>
<feature type="transmembrane region" description="Helical" evidence="1">
    <location>
        <begin position="55"/>
        <end position="74"/>
    </location>
</feature>
<keyword evidence="1" id="KW-1133">Transmembrane helix</keyword>
<evidence type="ECO:0000256" key="1">
    <source>
        <dbReference type="SAM" id="Phobius"/>
    </source>
</evidence>
<reference evidence="2" key="2">
    <citation type="journal article" date="2023" name="Plants (Basel)">
        <title>Annotation of the Turnera subulata (Passifloraceae) Draft Genome Reveals the S-Locus Evolved after the Divergence of Turneroideae from Passifloroideae in a Stepwise Manner.</title>
        <authorList>
            <person name="Henning P.M."/>
            <person name="Roalson E.H."/>
            <person name="Mir W."/>
            <person name="McCubbin A.G."/>
            <person name="Shore J.S."/>
        </authorList>
    </citation>
    <scope>NUCLEOTIDE SEQUENCE</scope>
    <source>
        <strain evidence="2">F60SS</strain>
    </source>
</reference>
<keyword evidence="1" id="KW-0472">Membrane</keyword>
<proteinExistence type="predicted"/>
<keyword evidence="1" id="KW-0812">Transmembrane</keyword>
<dbReference type="Proteomes" id="UP001141552">
    <property type="component" value="Unassembled WGS sequence"/>
</dbReference>
<organism evidence="2 3">
    <name type="scientific">Turnera subulata</name>
    <dbReference type="NCBI Taxonomy" id="218843"/>
    <lineage>
        <taxon>Eukaryota</taxon>
        <taxon>Viridiplantae</taxon>
        <taxon>Streptophyta</taxon>
        <taxon>Embryophyta</taxon>
        <taxon>Tracheophyta</taxon>
        <taxon>Spermatophyta</taxon>
        <taxon>Magnoliopsida</taxon>
        <taxon>eudicotyledons</taxon>
        <taxon>Gunneridae</taxon>
        <taxon>Pentapetalae</taxon>
        <taxon>rosids</taxon>
        <taxon>fabids</taxon>
        <taxon>Malpighiales</taxon>
        <taxon>Passifloraceae</taxon>
        <taxon>Turnera</taxon>
    </lineage>
</organism>
<dbReference type="PANTHER" id="PTHR47049">
    <property type="entry name" value="PIEZO-TYPE MECHANOSENSITIVE ION CHANNEL HOMOLOG"/>
    <property type="match status" value="1"/>
</dbReference>
<dbReference type="AlphaFoldDB" id="A0A9Q0FR38"/>
<evidence type="ECO:0000313" key="3">
    <source>
        <dbReference type="Proteomes" id="UP001141552"/>
    </source>
</evidence>
<evidence type="ECO:0008006" key="4">
    <source>
        <dbReference type="Google" id="ProtNLM"/>
    </source>
</evidence>
<comment type="caution">
    <text evidence="2">The sequence shown here is derived from an EMBL/GenBank/DDBJ whole genome shotgun (WGS) entry which is preliminary data.</text>
</comment>
<dbReference type="GO" id="GO:0016020">
    <property type="term" value="C:membrane"/>
    <property type="evidence" value="ECO:0007669"/>
    <property type="project" value="InterPro"/>
</dbReference>
<protein>
    <recommendedName>
        <fullName evidence="4">Piezo non-specific cation channel R-Ras-binding domain-containing protein</fullName>
    </recommendedName>
</protein>
<dbReference type="GO" id="GO:0008381">
    <property type="term" value="F:mechanosensitive monoatomic ion channel activity"/>
    <property type="evidence" value="ECO:0007669"/>
    <property type="project" value="InterPro"/>
</dbReference>
<gene>
    <name evidence="2" type="ORF">Tsubulata_035435</name>
</gene>
<name>A0A9Q0FR38_9ROSI</name>